<evidence type="ECO:0000313" key="2">
    <source>
        <dbReference type="EMBL" id="OGG89166.1"/>
    </source>
</evidence>
<comment type="caution">
    <text evidence="2">The sequence shown here is derived from an EMBL/GenBank/DDBJ whole genome shotgun (WGS) entry which is preliminary data.</text>
</comment>
<dbReference type="AlphaFoldDB" id="A0A1F6FTH0"/>
<evidence type="ECO:0000313" key="3">
    <source>
        <dbReference type="Proteomes" id="UP000179230"/>
    </source>
</evidence>
<name>A0A1F6FTH0_9BACT</name>
<dbReference type="EMBL" id="MFMT01000005">
    <property type="protein sequence ID" value="OGG89166.1"/>
    <property type="molecule type" value="Genomic_DNA"/>
</dbReference>
<feature type="transmembrane region" description="Helical" evidence="1">
    <location>
        <begin position="76"/>
        <end position="97"/>
    </location>
</feature>
<sequence length="155" mass="18770">MDIKERNMLTEILFHLGMWWRIFYGFLRIVIAILLLQHIGTPLSDIFLKIMSHELIQDPGDRVIQMVNHLPYLVTYYLAFYFMFWGAIDIFMSILLLRHQLWAFPVAIYMIVIFIIYEFFRFSQTHSLMLLAVIVMDVFIIWIIKREYQKLKSKL</sequence>
<dbReference type="Proteomes" id="UP000179230">
    <property type="component" value="Unassembled WGS sequence"/>
</dbReference>
<gene>
    <name evidence="2" type="ORF">A2592_00470</name>
</gene>
<proteinExistence type="predicted"/>
<evidence type="ECO:0008006" key="4">
    <source>
        <dbReference type="Google" id="ProtNLM"/>
    </source>
</evidence>
<dbReference type="Pfam" id="PF09900">
    <property type="entry name" value="DUF2127"/>
    <property type="match status" value="1"/>
</dbReference>
<organism evidence="2 3">
    <name type="scientific">Candidatus Kaiserbacteria bacterium RIFOXYD1_FULL_42_15</name>
    <dbReference type="NCBI Taxonomy" id="1798532"/>
    <lineage>
        <taxon>Bacteria</taxon>
        <taxon>Candidatus Kaiseribacteriota</taxon>
    </lineage>
</organism>
<dbReference type="InterPro" id="IPR021125">
    <property type="entry name" value="DUF2127"/>
</dbReference>
<keyword evidence="1" id="KW-0472">Membrane</keyword>
<feature type="transmembrane region" description="Helical" evidence="1">
    <location>
        <begin position="102"/>
        <end position="120"/>
    </location>
</feature>
<accession>A0A1F6FTH0</accession>
<evidence type="ECO:0000256" key="1">
    <source>
        <dbReference type="SAM" id="Phobius"/>
    </source>
</evidence>
<keyword evidence="1" id="KW-1133">Transmembrane helix</keyword>
<keyword evidence="1" id="KW-0812">Transmembrane</keyword>
<reference evidence="2 3" key="1">
    <citation type="journal article" date="2016" name="Nat. Commun.">
        <title>Thousands of microbial genomes shed light on interconnected biogeochemical processes in an aquifer system.</title>
        <authorList>
            <person name="Anantharaman K."/>
            <person name="Brown C.T."/>
            <person name="Hug L.A."/>
            <person name="Sharon I."/>
            <person name="Castelle C.J."/>
            <person name="Probst A.J."/>
            <person name="Thomas B.C."/>
            <person name="Singh A."/>
            <person name="Wilkins M.J."/>
            <person name="Karaoz U."/>
            <person name="Brodie E.L."/>
            <person name="Williams K.H."/>
            <person name="Hubbard S.S."/>
            <person name="Banfield J.F."/>
        </authorList>
    </citation>
    <scope>NUCLEOTIDE SEQUENCE [LARGE SCALE GENOMIC DNA]</scope>
</reference>
<feature type="transmembrane region" description="Helical" evidence="1">
    <location>
        <begin position="12"/>
        <end position="36"/>
    </location>
</feature>
<feature type="transmembrane region" description="Helical" evidence="1">
    <location>
        <begin position="126"/>
        <end position="144"/>
    </location>
</feature>
<protein>
    <recommendedName>
        <fullName evidence="4">DUF2127 domain-containing protein</fullName>
    </recommendedName>
</protein>